<name>A0ABR7KYR4_9SPHI</name>
<evidence type="ECO:0000256" key="1">
    <source>
        <dbReference type="ARBA" id="ARBA00022553"/>
    </source>
</evidence>
<proteinExistence type="predicted"/>
<reference evidence="4 5" key="1">
    <citation type="submission" date="2020-08" db="EMBL/GenBank/DDBJ databases">
        <authorList>
            <person name="Sun Q."/>
            <person name="Inoue M."/>
        </authorList>
    </citation>
    <scope>NUCLEOTIDE SEQUENCE [LARGE SCALE GENOMIC DNA]</scope>
    <source>
        <strain evidence="4 5">CCM 8938</strain>
    </source>
</reference>
<feature type="modified residue" description="4-aspartylphosphate" evidence="2">
    <location>
        <position position="58"/>
    </location>
</feature>
<dbReference type="Gene3D" id="3.40.50.2300">
    <property type="match status" value="1"/>
</dbReference>
<organism evidence="4 5">
    <name type="scientific">Pedobacter fastidiosus</name>
    <dbReference type="NCBI Taxonomy" id="2765361"/>
    <lineage>
        <taxon>Bacteria</taxon>
        <taxon>Pseudomonadati</taxon>
        <taxon>Bacteroidota</taxon>
        <taxon>Sphingobacteriia</taxon>
        <taxon>Sphingobacteriales</taxon>
        <taxon>Sphingobacteriaceae</taxon>
        <taxon>Pedobacter</taxon>
    </lineage>
</organism>
<dbReference type="RefSeq" id="WP_187073590.1">
    <property type="nucleotide sequence ID" value="NZ_JACRYL010000040.1"/>
</dbReference>
<dbReference type="Proteomes" id="UP000652755">
    <property type="component" value="Unassembled WGS sequence"/>
</dbReference>
<dbReference type="SUPFAM" id="SSF52172">
    <property type="entry name" value="CheY-like"/>
    <property type="match status" value="1"/>
</dbReference>
<evidence type="ECO:0000256" key="2">
    <source>
        <dbReference type="PROSITE-ProRule" id="PRU00169"/>
    </source>
</evidence>
<dbReference type="InterPro" id="IPR011006">
    <property type="entry name" value="CheY-like_superfamily"/>
</dbReference>
<comment type="caution">
    <text evidence="4">The sequence shown here is derived from an EMBL/GenBank/DDBJ whole genome shotgun (WGS) entry which is preliminary data.</text>
</comment>
<keyword evidence="1 2" id="KW-0597">Phosphoprotein</keyword>
<sequence>MKEKKILIIDDDPIILFMHQSILEDISPGGEIICLENGKVAYEYIVKNQHAELLLLLDINMPVMNGWALLELLVKTPECKRISVVLVTSSVNESDRIRASAYPMVVKVLFKPLREKDLLELSADKRIRLFF</sequence>
<dbReference type="EMBL" id="JACRYL010000040">
    <property type="protein sequence ID" value="MBC6113170.1"/>
    <property type="molecule type" value="Genomic_DNA"/>
</dbReference>
<gene>
    <name evidence="4" type="ORF">H7U22_22375</name>
</gene>
<dbReference type="PANTHER" id="PTHR44591">
    <property type="entry name" value="STRESS RESPONSE REGULATOR PROTEIN 1"/>
    <property type="match status" value="1"/>
</dbReference>
<dbReference type="PROSITE" id="PS50110">
    <property type="entry name" value="RESPONSE_REGULATORY"/>
    <property type="match status" value="1"/>
</dbReference>
<evidence type="ECO:0000313" key="4">
    <source>
        <dbReference type="EMBL" id="MBC6113170.1"/>
    </source>
</evidence>
<evidence type="ECO:0000259" key="3">
    <source>
        <dbReference type="PROSITE" id="PS50110"/>
    </source>
</evidence>
<dbReference type="InterPro" id="IPR050595">
    <property type="entry name" value="Bact_response_regulator"/>
</dbReference>
<dbReference type="InterPro" id="IPR001789">
    <property type="entry name" value="Sig_transdc_resp-reg_receiver"/>
</dbReference>
<feature type="domain" description="Response regulatory" evidence="3">
    <location>
        <begin position="5"/>
        <end position="126"/>
    </location>
</feature>
<dbReference type="Pfam" id="PF00072">
    <property type="entry name" value="Response_reg"/>
    <property type="match status" value="1"/>
</dbReference>
<accession>A0ABR7KYR4</accession>
<protein>
    <submittedName>
        <fullName evidence="4">Response regulator</fullName>
    </submittedName>
</protein>
<dbReference type="SMART" id="SM00448">
    <property type="entry name" value="REC"/>
    <property type="match status" value="1"/>
</dbReference>
<keyword evidence="5" id="KW-1185">Reference proteome</keyword>
<evidence type="ECO:0000313" key="5">
    <source>
        <dbReference type="Proteomes" id="UP000652755"/>
    </source>
</evidence>
<dbReference type="PANTHER" id="PTHR44591:SF23">
    <property type="entry name" value="CHEY SUBFAMILY"/>
    <property type="match status" value="1"/>
</dbReference>